<feature type="non-terminal residue" evidence="4">
    <location>
        <position position="171"/>
    </location>
</feature>
<dbReference type="PANTHER" id="PTHR46237">
    <property type="entry name" value="CYTOCHROME B5 REDUCTASE 4 FAMILY MEMBER"/>
    <property type="match status" value="1"/>
</dbReference>
<dbReference type="GO" id="GO:0006801">
    <property type="term" value="P:superoxide metabolic process"/>
    <property type="evidence" value="ECO:0007669"/>
    <property type="project" value="TreeGrafter"/>
</dbReference>
<organism evidence="4 5">
    <name type="scientific">Nesidiocoris tenuis</name>
    <dbReference type="NCBI Taxonomy" id="355587"/>
    <lineage>
        <taxon>Eukaryota</taxon>
        <taxon>Metazoa</taxon>
        <taxon>Ecdysozoa</taxon>
        <taxon>Arthropoda</taxon>
        <taxon>Hexapoda</taxon>
        <taxon>Insecta</taxon>
        <taxon>Pterygota</taxon>
        <taxon>Neoptera</taxon>
        <taxon>Paraneoptera</taxon>
        <taxon>Hemiptera</taxon>
        <taxon>Heteroptera</taxon>
        <taxon>Panheteroptera</taxon>
        <taxon>Cimicomorpha</taxon>
        <taxon>Miridae</taxon>
        <taxon>Dicyphina</taxon>
        <taxon>Nesidiocoris</taxon>
    </lineage>
</organism>
<keyword evidence="1" id="KW-0349">Heme</keyword>
<keyword evidence="5" id="KW-1185">Reference proteome</keyword>
<dbReference type="Proteomes" id="UP000479000">
    <property type="component" value="Unassembled WGS sequence"/>
</dbReference>
<dbReference type="PANTHER" id="PTHR46237:SF1">
    <property type="entry name" value="CYTOCHROME B5 REDUCTASE 4"/>
    <property type="match status" value="1"/>
</dbReference>
<dbReference type="InterPro" id="IPR051872">
    <property type="entry name" value="Cytochrome_b5/Flavoprotein_Rdt"/>
</dbReference>
<dbReference type="GO" id="GO:0005783">
    <property type="term" value="C:endoplasmic reticulum"/>
    <property type="evidence" value="ECO:0007669"/>
    <property type="project" value="TreeGrafter"/>
</dbReference>
<accession>A0A6H5HN65</accession>
<evidence type="ECO:0000256" key="3">
    <source>
        <dbReference type="ARBA" id="ARBA00023004"/>
    </source>
</evidence>
<dbReference type="Gene3D" id="2.40.30.10">
    <property type="entry name" value="Translation factors"/>
    <property type="match status" value="1"/>
</dbReference>
<dbReference type="OrthoDB" id="432299at2759"/>
<protein>
    <submittedName>
        <fullName evidence="4">Uncharacterized protein</fullName>
    </submittedName>
</protein>
<keyword evidence="2" id="KW-0479">Metal-binding</keyword>
<proteinExistence type="predicted"/>
<dbReference type="GO" id="GO:0004128">
    <property type="term" value="F:cytochrome-b5 reductase activity, acting on NAD(P)H"/>
    <property type="evidence" value="ECO:0007669"/>
    <property type="project" value="TreeGrafter"/>
</dbReference>
<name>A0A6H5HN65_9HEMI</name>
<dbReference type="GO" id="GO:0020037">
    <property type="term" value="F:heme binding"/>
    <property type="evidence" value="ECO:0007669"/>
    <property type="project" value="TreeGrafter"/>
</dbReference>
<dbReference type="GO" id="GO:0046872">
    <property type="term" value="F:metal ion binding"/>
    <property type="evidence" value="ECO:0007669"/>
    <property type="project" value="UniProtKB-KW"/>
</dbReference>
<gene>
    <name evidence="4" type="ORF">NTEN_LOCUS23111</name>
</gene>
<reference evidence="4 5" key="1">
    <citation type="submission" date="2020-02" db="EMBL/GenBank/DDBJ databases">
        <authorList>
            <person name="Ferguson B K."/>
        </authorList>
    </citation>
    <scope>NUCLEOTIDE SEQUENCE [LARGE SCALE GENOMIC DNA]</scope>
</reference>
<dbReference type="EMBL" id="CADCXU010033949">
    <property type="protein sequence ID" value="CAB0019399.1"/>
    <property type="molecule type" value="Genomic_DNA"/>
</dbReference>
<dbReference type="AlphaFoldDB" id="A0A6H5HN65"/>
<evidence type="ECO:0000313" key="5">
    <source>
        <dbReference type="Proteomes" id="UP000479000"/>
    </source>
</evidence>
<evidence type="ECO:0000256" key="1">
    <source>
        <dbReference type="ARBA" id="ARBA00022617"/>
    </source>
</evidence>
<evidence type="ECO:0000313" key="4">
    <source>
        <dbReference type="EMBL" id="CAB0019399.1"/>
    </source>
</evidence>
<sequence>MGVGLFPRVGRLQASPLSPAPGIMNKFEYLFVVRAPSNPRNKVALKVGHSLMDWIRLGNSGVDLTGTGGKLLKVTREELAKHRKEDDAWIAIRDPFELQVRQGAVGIHQWALDRLEAELRHQMASSSNIVERQYTPIMRTSLTSDTTSADIILMVKAYPDGVFSSWITSGK</sequence>
<evidence type="ECO:0000256" key="2">
    <source>
        <dbReference type="ARBA" id="ARBA00022723"/>
    </source>
</evidence>
<keyword evidence="3" id="KW-0408">Iron</keyword>